<keyword evidence="9 13" id="KW-1133">Transmembrane helix</keyword>
<keyword evidence="10 12" id="KW-0472">Membrane</keyword>
<evidence type="ECO:0000256" key="1">
    <source>
        <dbReference type="ARBA" id="ARBA00003552"/>
    </source>
</evidence>
<evidence type="ECO:0000313" key="16">
    <source>
        <dbReference type="EMBL" id="SCX37850.1"/>
    </source>
</evidence>
<keyword evidence="17" id="KW-1185">Reference proteome</keyword>
<protein>
    <recommendedName>
        <fullName evidence="5 12">Cell division protein FtsX</fullName>
    </recommendedName>
</protein>
<dbReference type="OrthoDB" id="9812531at2"/>
<dbReference type="AlphaFoldDB" id="A0A1G4X9F2"/>
<evidence type="ECO:0000256" key="10">
    <source>
        <dbReference type="ARBA" id="ARBA00023136"/>
    </source>
</evidence>
<dbReference type="InterPro" id="IPR003838">
    <property type="entry name" value="ABC3_permease_C"/>
</dbReference>
<comment type="subcellular location">
    <subcellularLocation>
        <location evidence="2">Cell membrane</location>
        <topology evidence="2">Multi-pass membrane protein</topology>
    </subcellularLocation>
</comment>
<feature type="transmembrane region" description="Helical" evidence="13">
    <location>
        <begin position="169"/>
        <end position="194"/>
    </location>
</feature>
<evidence type="ECO:0000256" key="12">
    <source>
        <dbReference type="PIRNR" id="PIRNR003097"/>
    </source>
</evidence>
<feature type="transmembrane region" description="Helical" evidence="13">
    <location>
        <begin position="21"/>
        <end position="45"/>
    </location>
</feature>
<sequence length="294" mass="32039">MRVNFVLSEVATGLRRNLTMTVAMILTTGISLALMGTGLVIANMISDMRAIYYDKVQVSIYLSDDVTEEQREAIATQLDDSPDVANYIYESKAEAYQRFTEQFSQQPALVENTDPNALPESFRVELVNPERYPVIAQEFPNGENGVDEVRDEGDFLDRLFSLLNGARNATIAVAVVQALAALLLISNTIQLAAFNRRNETNIMRLVGASRWYTQLPFILEAALAGLLGGLLATVGLVLTKVLFIDRTLAGPIKAGIIPPVDWGVIATISPVITGAGMGLAAIAAYVTLRLYVRL</sequence>
<feature type="domain" description="ABC3 transporter permease C-terminal" evidence="14">
    <location>
        <begin position="172"/>
        <end position="289"/>
    </location>
</feature>
<gene>
    <name evidence="16" type="ORF">SAMN03159343_0221</name>
</gene>
<evidence type="ECO:0000256" key="3">
    <source>
        <dbReference type="ARBA" id="ARBA00007379"/>
    </source>
</evidence>
<dbReference type="PIRSF" id="PIRSF003097">
    <property type="entry name" value="FtsX"/>
    <property type="match status" value="1"/>
</dbReference>
<keyword evidence="11 12" id="KW-0131">Cell cycle</keyword>
<keyword evidence="8 13" id="KW-0812">Transmembrane</keyword>
<dbReference type="PANTHER" id="PTHR47755">
    <property type="entry name" value="CELL DIVISION PROTEIN FTSX"/>
    <property type="match status" value="1"/>
</dbReference>
<dbReference type="NCBIfam" id="NF038346">
    <property type="entry name" value="FtsX_actino"/>
    <property type="match status" value="1"/>
</dbReference>
<dbReference type="Pfam" id="PF18075">
    <property type="entry name" value="FtsX_ECD"/>
    <property type="match status" value="1"/>
</dbReference>
<dbReference type="InterPro" id="IPR040690">
    <property type="entry name" value="FtsX_ECD"/>
</dbReference>
<evidence type="ECO:0000256" key="5">
    <source>
        <dbReference type="ARBA" id="ARBA00021907"/>
    </source>
</evidence>
<dbReference type="Gene3D" id="3.30.70.3040">
    <property type="match status" value="1"/>
</dbReference>
<evidence type="ECO:0000256" key="7">
    <source>
        <dbReference type="ARBA" id="ARBA00022618"/>
    </source>
</evidence>
<evidence type="ECO:0000256" key="6">
    <source>
        <dbReference type="ARBA" id="ARBA00022475"/>
    </source>
</evidence>
<evidence type="ECO:0000313" key="17">
    <source>
        <dbReference type="Proteomes" id="UP000198981"/>
    </source>
</evidence>
<accession>A0A1G4X9F2</accession>
<proteinExistence type="inferred from homology"/>
<dbReference type="GO" id="GO:0005886">
    <property type="term" value="C:plasma membrane"/>
    <property type="evidence" value="ECO:0007669"/>
    <property type="project" value="UniProtKB-SubCell"/>
</dbReference>
<dbReference type="RefSeq" id="WP_092798882.1">
    <property type="nucleotide sequence ID" value="NZ_FMUH01000001.1"/>
</dbReference>
<dbReference type="Proteomes" id="UP000198981">
    <property type="component" value="Unassembled WGS sequence"/>
</dbReference>
<feature type="transmembrane region" description="Helical" evidence="13">
    <location>
        <begin position="264"/>
        <end position="288"/>
    </location>
</feature>
<dbReference type="EMBL" id="FMUH01000001">
    <property type="protein sequence ID" value="SCX37850.1"/>
    <property type="molecule type" value="Genomic_DNA"/>
</dbReference>
<comment type="subunit">
    <text evidence="4">Forms a membrane-associated complex with FtsE.</text>
</comment>
<evidence type="ECO:0000256" key="2">
    <source>
        <dbReference type="ARBA" id="ARBA00004651"/>
    </source>
</evidence>
<evidence type="ECO:0000256" key="9">
    <source>
        <dbReference type="ARBA" id="ARBA00022989"/>
    </source>
</evidence>
<evidence type="ECO:0000259" key="14">
    <source>
        <dbReference type="Pfam" id="PF02687"/>
    </source>
</evidence>
<feature type="domain" description="FtsX extracellular" evidence="15">
    <location>
        <begin position="56"/>
        <end position="149"/>
    </location>
</feature>
<evidence type="ECO:0000256" key="8">
    <source>
        <dbReference type="ARBA" id="ARBA00022692"/>
    </source>
</evidence>
<keyword evidence="6 12" id="KW-1003">Cell membrane</keyword>
<dbReference type="GO" id="GO:0051301">
    <property type="term" value="P:cell division"/>
    <property type="evidence" value="ECO:0007669"/>
    <property type="project" value="UniProtKB-KW"/>
</dbReference>
<evidence type="ECO:0000259" key="15">
    <source>
        <dbReference type="Pfam" id="PF18075"/>
    </source>
</evidence>
<dbReference type="STRING" id="1960309.SAMN03159343_0221"/>
<dbReference type="InterPro" id="IPR004513">
    <property type="entry name" value="FtsX"/>
</dbReference>
<dbReference type="PANTHER" id="PTHR47755:SF1">
    <property type="entry name" value="CELL DIVISION PROTEIN FTSX"/>
    <property type="match status" value="1"/>
</dbReference>
<reference evidence="17" key="1">
    <citation type="submission" date="2016-10" db="EMBL/GenBank/DDBJ databases">
        <authorList>
            <person name="Varghese N."/>
            <person name="Submissions S."/>
        </authorList>
    </citation>
    <scope>NUCLEOTIDE SEQUENCE [LARGE SCALE GENOMIC DNA]</scope>
    <source>
        <strain evidence="17">DSM 45722</strain>
    </source>
</reference>
<keyword evidence="7 12" id="KW-0132">Cell division</keyword>
<name>A0A1G4X9F2_9ACTN</name>
<comment type="function">
    <text evidence="1">Part of the ABC transporter FtsEX involved in cellular division.</text>
</comment>
<evidence type="ECO:0000256" key="13">
    <source>
        <dbReference type="SAM" id="Phobius"/>
    </source>
</evidence>
<feature type="transmembrane region" description="Helical" evidence="13">
    <location>
        <begin position="215"/>
        <end position="244"/>
    </location>
</feature>
<evidence type="ECO:0000256" key="4">
    <source>
        <dbReference type="ARBA" id="ARBA00011160"/>
    </source>
</evidence>
<organism evidence="16 17">
    <name type="scientific">Klenkia marina</name>
    <dbReference type="NCBI Taxonomy" id="1960309"/>
    <lineage>
        <taxon>Bacteria</taxon>
        <taxon>Bacillati</taxon>
        <taxon>Actinomycetota</taxon>
        <taxon>Actinomycetes</taxon>
        <taxon>Geodermatophilales</taxon>
        <taxon>Geodermatophilaceae</taxon>
        <taxon>Klenkia</taxon>
    </lineage>
</organism>
<dbReference type="InterPro" id="IPR047929">
    <property type="entry name" value="FtsX_actino"/>
</dbReference>
<dbReference type="Pfam" id="PF02687">
    <property type="entry name" value="FtsX"/>
    <property type="match status" value="1"/>
</dbReference>
<evidence type="ECO:0000256" key="11">
    <source>
        <dbReference type="ARBA" id="ARBA00023306"/>
    </source>
</evidence>
<comment type="similarity">
    <text evidence="3 12">Belongs to the ABC-4 integral membrane protein family. FtsX subfamily.</text>
</comment>